<keyword evidence="2" id="KW-1185">Reference proteome</keyword>
<keyword evidence="1" id="KW-0456">Lyase</keyword>
<dbReference type="RefSeq" id="WP_192534427.1">
    <property type="nucleotide sequence ID" value="NZ_JACZHT010000004.1"/>
</dbReference>
<protein>
    <submittedName>
        <fullName evidence="1">Isoprenoid biosynthesis glyoxalase ElbB</fullName>
        <ecNumber evidence="1">4.2.1.-</ecNumber>
    </submittedName>
</protein>
<dbReference type="GO" id="GO:0016829">
    <property type="term" value="F:lyase activity"/>
    <property type="evidence" value="ECO:0007669"/>
    <property type="project" value="UniProtKB-KW"/>
</dbReference>
<dbReference type="InterPro" id="IPR029062">
    <property type="entry name" value="Class_I_gatase-like"/>
</dbReference>
<dbReference type="PANTHER" id="PTHR10224:SF12">
    <property type="entry name" value="GLYOXALASE ELBB"/>
    <property type="match status" value="1"/>
</dbReference>
<organism evidence="1 2">
    <name type="scientific">Phaeovibrio sulfidiphilus</name>
    <dbReference type="NCBI Taxonomy" id="1220600"/>
    <lineage>
        <taxon>Bacteria</taxon>
        <taxon>Pseudomonadati</taxon>
        <taxon>Pseudomonadota</taxon>
        <taxon>Alphaproteobacteria</taxon>
        <taxon>Rhodospirillales</taxon>
        <taxon>Rhodospirillaceae</taxon>
        <taxon>Phaeovibrio</taxon>
    </lineage>
</organism>
<sequence>MTKRLRFAVVLSGCGVFDGAEIQESVLTLLAISRRGGDVQCFAPDIPQHHVIDHYRNQPSPGETRNVLTESARIARGKIRPLSEYSTDESDILIIPGGFGAAKNLCSFAFDGASCSVNRDVEKALRAAHAARHPIGVWCIAPVVVARVLGNVTVTVGADATVEEALEAMGAGHRPASARDAILDRENRIVSTPCYMAPAPLSDIADGIQKAVDELAAMVGT</sequence>
<dbReference type="SUPFAM" id="SSF52317">
    <property type="entry name" value="Class I glutamine amidotransferase-like"/>
    <property type="match status" value="1"/>
</dbReference>
<dbReference type="Gene3D" id="3.40.50.880">
    <property type="match status" value="1"/>
</dbReference>
<accession>A0A8J6YMP5</accession>
<proteinExistence type="predicted"/>
<name>A0A8J6YMP5_9PROT</name>
<reference evidence="1" key="1">
    <citation type="submission" date="2020-10" db="EMBL/GenBank/DDBJ databases">
        <title>Genome sequence of the unusual species of purple photosynthetic bacteria, Phaeovibrio sulfidiphilus DSM 23193, type strain.</title>
        <authorList>
            <person name="Kyndt J.A."/>
            <person name="Meyer T.E."/>
        </authorList>
    </citation>
    <scope>NUCLEOTIDE SEQUENCE</scope>
    <source>
        <strain evidence="1">DSM 23193</strain>
    </source>
</reference>
<dbReference type="PANTHER" id="PTHR10224">
    <property type="entry name" value="ES1 PROTEIN HOMOLOG, MITOCHONDRIAL"/>
    <property type="match status" value="1"/>
</dbReference>
<evidence type="ECO:0000313" key="2">
    <source>
        <dbReference type="Proteomes" id="UP000631034"/>
    </source>
</evidence>
<dbReference type="NCBIfam" id="NF008747">
    <property type="entry name" value="PRK11780.1"/>
    <property type="match status" value="1"/>
</dbReference>
<gene>
    <name evidence="1" type="primary">elbB</name>
    <name evidence="1" type="ORF">IHV25_07135</name>
</gene>
<dbReference type="EC" id="4.2.1.-" evidence="1"/>
<evidence type="ECO:0000313" key="1">
    <source>
        <dbReference type="EMBL" id="MBE1237420.1"/>
    </source>
</evidence>
<dbReference type="EMBL" id="JACZHT010000004">
    <property type="protein sequence ID" value="MBE1237420.1"/>
    <property type="molecule type" value="Genomic_DNA"/>
</dbReference>
<dbReference type="Proteomes" id="UP000631034">
    <property type="component" value="Unassembled WGS sequence"/>
</dbReference>
<dbReference type="AlphaFoldDB" id="A0A8J6YMP5"/>
<comment type="caution">
    <text evidence="1">The sequence shown here is derived from an EMBL/GenBank/DDBJ whole genome shotgun (WGS) entry which is preliminary data.</text>
</comment>